<dbReference type="PANTHER" id="PTHR45733:SF8">
    <property type="entry name" value="FORMIN-J"/>
    <property type="match status" value="1"/>
</dbReference>
<dbReference type="Proteomes" id="UP001489004">
    <property type="component" value="Unassembled WGS sequence"/>
</dbReference>
<name>A0AAW1R810_9CHLO</name>
<feature type="domain" description="FH2" evidence="5">
    <location>
        <begin position="469"/>
        <end position="840"/>
    </location>
</feature>
<dbReference type="Gene3D" id="3.90.190.10">
    <property type="entry name" value="Protein tyrosine phosphatase superfamily"/>
    <property type="match status" value="1"/>
</dbReference>
<evidence type="ECO:0000256" key="1">
    <source>
        <dbReference type="ARBA" id="ARBA00006468"/>
    </source>
</evidence>
<comment type="caution">
    <text evidence="6">The sequence shown here is derived from an EMBL/GenBank/DDBJ whole genome shotgun (WGS) entry which is preliminary data.</text>
</comment>
<reference evidence="6 7" key="1">
    <citation type="journal article" date="2024" name="Nat. Commun.">
        <title>Phylogenomics reveals the evolutionary origins of lichenization in chlorophyte algae.</title>
        <authorList>
            <person name="Puginier C."/>
            <person name="Libourel C."/>
            <person name="Otte J."/>
            <person name="Skaloud P."/>
            <person name="Haon M."/>
            <person name="Grisel S."/>
            <person name="Petersen M."/>
            <person name="Berrin J.G."/>
            <person name="Delaux P.M."/>
            <person name="Dal Grande F."/>
            <person name="Keller J."/>
        </authorList>
    </citation>
    <scope>NUCLEOTIDE SEQUENCE [LARGE SCALE GENOMIC DNA]</scope>
    <source>
        <strain evidence="6 7">SAG 2043</strain>
    </source>
</reference>
<dbReference type="InterPro" id="IPR029021">
    <property type="entry name" value="Prot-tyrosine_phosphatase-like"/>
</dbReference>
<dbReference type="PROSITE" id="PS51444">
    <property type="entry name" value="FH2"/>
    <property type="match status" value="1"/>
</dbReference>
<protein>
    <recommendedName>
        <fullName evidence="2">Formin-like protein</fullName>
    </recommendedName>
</protein>
<dbReference type="InterPro" id="IPR051144">
    <property type="entry name" value="Formin_homology_domain"/>
</dbReference>
<evidence type="ECO:0000313" key="7">
    <source>
        <dbReference type="Proteomes" id="UP001489004"/>
    </source>
</evidence>
<evidence type="ECO:0000256" key="4">
    <source>
        <dbReference type="SAM" id="MobiDB-lite"/>
    </source>
</evidence>
<dbReference type="EMBL" id="JALJOR010000001">
    <property type="protein sequence ID" value="KAK9829521.1"/>
    <property type="molecule type" value="Genomic_DNA"/>
</dbReference>
<dbReference type="Pfam" id="PF02181">
    <property type="entry name" value="FH2"/>
    <property type="match status" value="1"/>
</dbReference>
<dbReference type="InterPro" id="IPR015425">
    <property type="entry name" value="FH2_Formin"/>
</dbReference>
<keyword evidence="3" id="KW-0175">Coiled coil</keyword>
<dbReference type="SUPFAM" id="SSF101447">
    <property type="entry name" value="Formin homology 2 domain (FH2 domain)"/>
    <property type="match status" value="1"/>
</dbReference>
<accession>A0AAW1R810</accession>
<proteinExistence type="inferred from homology"/>
<keyword evidence="7" id="KW-1185">Reference proteome</keyword>
<dbReference type="SMART" id="SM00498">
    <property type="entry name" value="FH2"/>
    <property type="match status" value="1"/>
</dbReference>
<evidence type="ECO:0000256" key="2">
    <source>
        <dbReference type="RuleBase" id="RU361260"/>
    </source>
</evidence>
<feature type="region of interest" description="Disordered" evidence="4">
    <location>
        <begin position="1"/>
        <end position="26"/>
    </location>
</feature>
<dbReference type="PANTHER" id="PTHR45733">
    <property type="entry name" value="FORMIN-J"/>
    <property type="match status" value="1"/>
</dbReference>
<gene>
    <name evidence="6" type="ORF">WJX72_006312</name>
</gene>
<evidence type="ECO:0000259" key="5">
    <source>
        <dbReference type="PROSITE" id="PS51444"/>
    </source>
</evidence>
<organism evidence="6 7">
    <name type="scientific">[Myrmecia] bisecta</name>
    <dbReference type="NCBI Taxonomy" id="41462"/>
    <lineage>
        <taxon>Eukaryota</taxon>
        <taxon>Viridiplantae</taxon>
        <taxon>Chlorophyta</taxon>
        <taxon>core chlorophytes</taxon>
        <taxon>Trebouxiophyceae</taxon>
        <taxon>Trebouxiales</taxon>
        <taxon>Trebouxiaceae</taxon>
        <taxon>Myrmecia</taxon>
    </lineage>
</organism>
<sequence>MWRWLGSEATADSPGPRLHRSPSSSDVLRVEQPQQPLFRLAGPLWSFVHEEDAATWAASCHVGTLSPTYKQLLASVSKQLPEVEGTALVINLGPAIADASAYALLGNNVIETTHPPKVPHFDAPPGLACIPLAVMFLVCSNAASWLCLSDKHIVVLHARCCSDSRSAAALVRFLAACYLTFCQEFSSVEEALLVLPSCSDSTQGLPLQRGLDVGHLTTPSKPSGQDPAGPLRFTGPSQQRYAEYLGQLMTRRPLDQPQHASKVLRQVVFSPFGMARSLNVTASTGGQAADEGFAREPFLVVYERGRKIWAGKPAAQGGLVPFEIGLPVKGDVALAVWLCGEEGLADKLLARPAVAYCWHTAFQASGLERVPRTSMDVEAGLTLPDAFFMDIKVDAGTESSLQEGEDQLDGALGLMQAKYAELAFKMSASQGTTRKRVHMDAVLAEMAHSSEAPGQRSPATRQDADGLVCTPPETAGPKLRPLFWTKTQATPGSLWAEVSVPLPTLQAAERQALEKWFVQPQTAVNLQQRQGAAARQQEGTTKLIPLSRANNVSIMLSQFQNYAPEGIRRALLAHKLPLERLSLLLQIAPKEEELKIFHAYRGSSGRPEQLSPPEQFLLVMAGIPRLKEGKIHLSILMHHYQGMLQSLQSTVATIQRALGQVRASERLQAVLRVALAAGNALNAGTHRGNAVGVKLESLLKLSDLKVTRSTGAGSTPVSNLLEFVAWSLIVRQTTSEKDFEKGFLADDLPDLADAAHHLVGLQDALQSLESGYQAAQNEHMAAEASGLSQVSVCLHKGAGEAGVQLVLEVDPVAEGSGALVERVRTSLVHAVHVEQVCQDL</sequence>
<feature type="coiled-coil region" evidence="3">
    <location>
        <begin position="758"/>
        <end position="785"/>
    </location>
</feature>
<comment type="similarity">
    <text evidence="1">Belongs to the formin-like family. Class-II subfamily.</text>
</comment>
<evidence type="ECO:0000256" key="3">
    <source>
        <dbReference type="SAM" id="Coils"/>
    </source>
</evidence>
<evidence type="ECO:0000313" key="6">
    <source>
        <dbReference type="EMBL" id="KAK9829521.1"/>
    </source>
</evidence>
<dbReference type="Gene3D" id="1.20.58.2220">
    <property type="entry name" value="Formin, FH2 domain"/>
    <property type="match status" value="1"/>
</dbReference>
<dbReference type="InterPro" id="IPR042201">
    <property type="entry name" value="FH2_Formin_sf"/>
</dbReference>
<dbReference type="AlphaFoldDB" id="A0AAW1R810"/>